<dbReference type="Pfam" id="PF02536">
    <property type="entry name" value="mTERF"/>
    <property type="match status" value="1"/>
</dbReference>
<proteinExistence type="inferred from homology"/>
<keyword evidence="2" id="KW-0809">Transit peptide</keyword>
<dbReference type="GO" id="GO:0003676">
    <property type="term" value="F:nucleic acid binding"/>
    <property type="evidence" value="ECO:0007669"/>
    <property type="project" value="InterPro"/>
</dbReference>
<feature type="signal peptide" evidence="4">
    <location>
        <begin position="1"/>
        <end position="16"/>
    </location>
</feature>
<dbReference type="GO" id="GO:0061668">
    <property type="term" value="P:mitochondrial ribosome assembly"/>
    <property type="evidence" value="ECO:0007669"/>
    <property type="project" value="TreeGrafter"/>
</dbReference>
<gene>
    <name evidence="5" type="ORF">V1264_017158</name>
</gene>
<dbReference type="Gene3D" id="1.25.70.10">
    <property type="entry name" value="Transcription termination factor 3, mitochondrial"/>
    <property type="match status" value="1"/>
</dbReference>
<protein>
    <submittedName>
        <fullName evidence="5">Uncharacterized protein</fullName>
    </submittedName>
</protein>
<evidence type="ECO:0000313" key="5">
    <source>
        <dbReference type="EMBL" id="KAK7105826.1"/>
    </source>
</evidence>
<evidence type="ECO:0000256" key="2">
    <source>
        <dbReference type="ARBA" id="ARBA00022946"/>
    </source>
</evidence>
<dbReference type="PANTHER" id="PTHR13068:SF203">
    <property type="entry name" value="TRANSCRIPTION TERMINATION FACTOR 4, MITOCHONDRIAL"/>
    <property type="match status" value="1"/>
</dbReference>
<name>A0AAN9GF35_9CAEN</name>
<dbReference type="AlphaFoldDB" id="A0AAN9GF35"/>
<dbReference type="InterPro" id="IPR038538">
    <property type="entry name" value="MTERF_sf"/>
</dbReference>
<reference evidence="5 6" key="1">
    <citation type="submission" date="2024-02" db="EMBL/GenBank/DDBJ databases">
        <title>Chromosome-scale genome assembly of the rough periwinkle Littorina saxatilis.</title>
        <authorList>
            <person name="De Jode A."/>
            <person name="Faria R."/>
            <person name="Formenti G."/>
            <person name="Sims Y."/>
            <person name="Smith T.P."/>
            <person name="Tracey A."/>
            <person name="Wood J.M.D."/>
            <person name="Zagrodzka Z.B."/>
            <person name="Johannesson K."/>
            <person name="Butlin R.K."/>
            <person name="Leder E.H."/>
        </authorList>
    </citation>
    <scope>NUCLEOTIDE SEQUENCE [LARGE SCALE GENOMIC DNA]</scope>
    <source>
        <strain evidence="5">Snail1</strain>
        <tissue evidence="5">Muscle</tissue>
    </source>
</reference>
<dbReference type="Proteomes" id="UP001374579">
    <property type="component" value="Unassembled WGS sequence"/>
</dbReference>
<dbReference type="GO" id="GO:0005739">
    <property type="term" value="C:mitochondrion"/>
    <property type="evidence" value="ECO:0007669"/>
    <property type="project" value="TreeGrafter"/>
</dbReference>
<sequence>MAHFSFVKQLSKCVLAASLKCCVIDSTPMTWSLFVHQRQSVSLSQKVYCPPMVCSARNVHIFHGGSKASSDLEAPLKLKVKKDFKRSQQKPRNKSQTRQSALKEDVDKLTGTNSRDGRFNLDSEEDLHGLTQQLVSKASQVDVMVRSVPQSKVEQLVLDLHNCGFPPSHILSLLSSQPAYLLSQRNLLPNVHLLLTHGLDLSQVMLVLHSFPPIAKMSASQISQAVEALRDGNFEEKSVAQVLAENPGVLLVSKAALGGRVMALRKLFTTADVLRLAVDCPQILTDPWEEIQVKFDYVFHDMKITQKQMVYACLFSHSLAHVKTRHAFLVRAGLFDMSKRREGEKSPNARLDQIIDTPDDVFCRKFGGIGIGEYRAFCELYSKELERVQDSDSDDDVSHV</sequence>
<dbReference type="GO" id="GO:0006390">
    <property type="term" value="P:mitochondrial transcription"/>
    <property type="evidence" value="ECO:0007669"/>
    <property type="project" value="TreeGrafter"/>
</dbReference>
<evidence type="ECO:0000256" key="4">
    <source>
        <dbReference type="SAM" id="SignalP"/>
    </source>
</evidence>
<dbReference type="InterPro" id="IPR003690">
    <property type="entry name" value="MTERF"/>
</dbReference>
<keyword evidence="4" id="KW-0732">Signal</keyword>
<dbReference type="PANTHER" id="PTHR13068">
    <property type="entry name" value="CGI-12 PROTEIN-RELATED"/>
    <property type="match status" value="1"/>
</dbReference>
<evidence type="ECO:0000256" key="3">
    <source>
        <dbReference type="SAM" id="MobiDB-lite"/>
    </source>
</evidence>
<comment type="caution">
    <text evidence="5">The sequence shown here is derived from an EMBL/GenBank/DDBJ whole genome shotgun (WGS) entry which is preliminary data.</text>
</comment>
<evidence type="ECO:0000256" key="1">
    <source>
        <dbReference type="ARBA" id="ARBA00007692"/>
    </source>
</evidence>
<feature type="compositionally biased region" description="Basic residues" evidence="3">
    <location>
        <begin position="83"/>
        <end position="95"/>
    </location>
</feature>
<keyword evidence="6" id="KW-1185">Reference proteome</keyword>
<feature type="chain" id="PRO_5042994364" evidence="4">
    <location>
        <begin position="17"/>
        <end position="400"/>
    </location>
</feature>
<organism evidence="5 6">
    <name type="scientific">Littorina saxatilis</name>
    <dbReference type="NCBI Taxonomy" id="31220"/>
    <lineage>
        <taxon>Eukaryota</taxon>
        <taxon>Metazoa</taxon>
        <taxon>Spiralia</taxon>
        <taxon>Lophotrochozoa</taxon>
        <taxon>Mollusca</taxon>
        <taxon>Gastropoda</taxon>
        <taxon>Caenogastropoda</taxon>
        <taxon>Littorinimorpha</taxon>
        <taxon>Littorinoidea</taxon>
        <taxon>Littorinidae</taxon>
        <taxon>Littorina</taxon>
    </lineage>
</organism>
<feature type="region of interest" description="Disordered" evidence="3">
    <location>
        <begin position="83"/>
        <end position="123"/>
    </location>
</feature>
<accession>A0AAN9GF35</accession>
<evidence type="ECO:0000313" key="6">
    <source>
        <dbReference type="Proteomes" id="UP001374579"/>
    </source>
</evidence>
<dbReference type="EMBL" id="JBAMIC010000007">
    <property type="protein sequence ID" value="KAK7105826.1"/>
    <property type="molecule type" value="Genomic_DNA"/>
</dbReference>
<comment type="similarity">
    <text evidence="1">Belongs to the mTERF family.</text>
</comment>